<gene>
    <name evidence="2" type="ORF">SAMN05444148_0944</name>
</gene>
<name>A0A1M5MMZ2_9FLAO</name>
<evidence type="ECO:0000313" key="3">
    <source>
        <dbReference type="Proteomes" id="UP000184522"/>
    </source>
</evidence>
<evidence type="ECO:0000313" key="2">
    <source>
        <dbReference type="EMBL" id="SHG78760.1"/>
    </source>
</evidence>
<dbReference type="STRING" id="1089305.SAMN05444148_0944"/>
<organism evidence="2 3">
    <name type="scientific">Winogradskyella jejuensis</name>
    <dbReference type="NCBI Taxonomy" id="1089305"/>
    <lineage>
        <taxon>Bacteria</taxon>
        <taxon>Pseudomonadati</taxon>
        <taxon>Bacteroidota</taxon>
        <taxon>Flavobacteriia</taxon>
        <taxon>Flavobacteriales</taxon>
        <taxon>Flavobacteriaceae</taxon>
        <taxon>Winogradskyella</taxon>
    </lineage>
</organism>
<feature type="transmembrane region" description="Helical" evidence="1">
    <location>
        <begin position="46"/>
        <end position="70"/>
    </location>
</feature>
<accession>A0A1M5MMZ2</accession>
<keyword evidence="1" id="KW-0812">Transmembrane</keyword>
<dbReference type="AlphaFoldDB" id="A0A1M5MMZ2"/>
<feature type="transmembrane region" description="Helical" evidence="1">
    <location>
        <begin position="12"/>
        <end position="34"/>
    </location>
</feature>
<evidence type="ECO:0000256" key="1">
    <source>
        <dbReference type="SAM" id="Phobius"/>
    </source>
</evidence>
<reference evidence="3" key="1">
    <citation type="submission" date="2016-11" db="EMBL/GenBank/DDBJ databases">
        <authorList>
            <person name="Varghese N."/>
            <person name="Submissions S."/>
        </authorList>
    </citation>
    <scope>NUCLEOTIDE SEQUENCE [LARGE SCALE GENOMIC DNA]</scope>
    <source>
        <strain evidence="3">DSM 25330</strain>
    </source>
</reference>
<keyword evidence="1" id="KW-1133">Transmembrane helix</keyword>
<keyword evidence="3" id="KW-1185">Reference proteome</keyword>
<sequence length="78" mass="9296">MLYYFIDFFIKLFQIVFSILVFYLSTILFSLISAELDLDRIIGEDNSIMIVGILSLVLTYFIIKYIAVFFRKLKEQEH</sequence>
<protein>
    <submittedName>
        <fullName evidence="2">Uncharacterized protein</fullName>
    </submittedName>
</protein>
<proteinExistence type="predicted"/>
<dbReference type="Proteomes" id="UP000184522">
    <property type="component" value="Unassembled WGS sequence"/>
</dbReference>
<keyword evidence="1" id="KW-0472">Membrane</keyword>
<dbReference type="EMBL" id="FQWS01000001">
    <property type="protein sequence ID" value="SHG78760.1"/>
    <property type="molecule type" value="Genomic_DNA"/>
</dbReference>